<sequence>MFGESEARDWINKTCALQSAFNHYATLAQTVRRTMEFSFEGIDCMSDLNKTLGGLPMFQISASNLPAVLHRGRYDSKKRRRKPQ</sequence>
<reference evidence="1" key="1">
    <citation type="submission" date="2021-06" db="EMBL/GenBank/DDBJ databases">
        <title>Parelaphostrongylus tenuis whole genome reference sequence.</title>
        <authorList>
            <person name="Garwood T.J."/>
            <person name="Larsen P.A."/>
            <person name="Fountain-Jones N.M."/>
            <person name="Garbe J.R."/>
            <person name="Macchietto M.G."/>
            <person name="Kania S.A."/>
            <person name="Gerhold R.W."/>
            <person name="Richards J.E."/>
            <person name="Wolf T.M."/>
        </authorList>
    </citation>
    <scope>NUCLEOTIDE SEQUENCE</scope>
    <source>
        <strain evidence="1">MNPRO001-30</strain>
        <tissue evidence="1">Meninges</tissue>
    </source>
</reference>
<evidence type="ECO:0000313" key="2">
    <source>
        <dbReference type="Proteomes" id="UP001196413"/>
    </source>
</evidence>
<dbReference type="AlphaFoldDB" id="A0AAD5MD92"/>
<comment type="caution">
    <text evidence="1">The sequence shown here is derived from an EMBL/GenBank/DDBJ whole genome shotgun (WGS) entry which is preliminary data.</text>
</comment>
<accession>A0AAD5MD92</accession>
<dbReference type="EMBL" id="JAHQIW010000029">
    <property type="protein sequence ID" value="KAJ1345601.1"/>
    <property type="molecule type" value="Genomic_DNA"/>
</dbReference>
<organism evidence="1 2">
    <name type="scientific">Parelaphostrongylus tenuis</name>
    <name type="common">Meningeal worm</name>
    <dbReference type="NCBI Taxonomy" id="148309"/>
    <lineage>
        <taxon>Eukaryota</taxon>
        <taxon>Metazoa</taxon>
        <taxon>Ecdysozoa</taxon>
        <taxon>Nematoda</taxon>
        <taxon>Chromadorea</taxon>
        <taxon>Rhabditida</taxon>
        <taxon>Rhabditina</taxon>
        <taxon>Rhabditomorpha</taxon>
        <taxon>Strongyloidea</taxon>
        <taxon>Metastrongylidae</taxon>
        <taxon>Parelaphostrongylus</taxon>
    </lineage>
</organism>
<dbReference type="Proteomes" id="UP001196413">
    <property type="component" value="Unassembled WGS sequence"/>
</dbReference>
<protein>
    <submittedName>
        <fullName evidence="1">Uncharacterized protein</fullName>
    </submittedName>
</protein>
<name>A0AAD5MD92_PARTN</name>
<keyword evidence="2" id="KW-1185">Reference proteome</keyword>
<proteinExistence type="predicted"/>
<gene>
    <name evidence="1" type="ORF">KIN20_000173</name>
</gene>
<evidence type="ECO:0000313" key="1">
    <source>
        <dbReference type="EMBL" id="KAJ1345601.1"/>
    </source>
</evidence>